<organism evidence="4 5">
    <name type="scientific">Rhizoctonia solani</name>
    <dbReference type="NCBI Taxonomy" id="456999"/>
    <lineage>
        <taxon>Eukaryota</taxon>
        <taxon>Fungi</taxon>
        <taxon>Dikarya</taxon>
        <taxon>Basidiomycota</taxon>
        <taxon>Agaricomycotina</taxon>
        <taxon>Agaricomycetes</taxon>
        <taxon>Cantharellales</taxon>
        <taxon>Ceratobasidiaceae</taxon>
        <taxon>Rhizoctonia</taxon>
    </lineage>
</organism>
<protein>
    <recommendedName>
        <fullName evidence="3">BZIP domain-containing protein</fullName>
    </recommendedName>
</protein>
<feature type="coiled-coil region" evidence="1">
    <location>
        <begin position="119"/>
        <end position="146"/>
    </location>
</feature>
<dbReference type="InterPro" id="IPR004827">
    <property type="entry name" value="bZIP"/>
</dbReference>
<feature type="region of interest" description="Disordered" evidence="2">
    <location>
        <begin position="157"/>
        <end position="190"/>
    </location>
</feature>
<dbReference type="CDD" id="cd14686">
    <property type="entry name" value="bZIP"/>
    <property type="match status" value="1"/>
</dbReference>
<reference evidence="4" key="1">
    <citation type="submission" date="2021-01" db="EMBL/GenBank/DDBJ databases">
        <authorList>
            <person name="Kaushik A."/>
        </authorList>
    </citation>
    <scope>NUCLEOTIDE SEQUENCE</scope>
    <source>
        <strain evidence="4">AG6-10EEA</strain>
    </source>
</reference>
<accession>A0A8H3B876</accession>
<feature type="domain" description="BZIP" evidence="3">
    <location>
        <begin position="36"/>
        <end position="51"/>
    </location>
</feature>
<dbReference type="Gene3D" id="2.170.15.10">
    <property type="entry name" value="Proaerolysin, chain A, domain 3"/>
    <property type="match status" value="1"/>
</dbReference>
<gene>
    <name evidence="4" type="ORF">RDB_LOCUS49227</name>
</gene>
<evidence type="ECO:0000259" key="3">
    <source>
        <dbReference type="PROSITE" id="PS00036"/>
    </source>
</evidence>
<dbReference type="AlphaFoldDB" id="A0A8H3B876"/>
<keyword evidence="1" id="KW-0175">Coiled coil</keyword>
<proteinExistence type="predicted"/>
<dbReference type="PROSITE" id="PS00036">
    <property type="entry name" value="BZIP_BASIC"/>
    <property type="match status" value="1"/>
</dbReference>
<dbReference type="GO" id="GO:0003700">
    <property type="term" value="F:DNA-binding transcription factor activity"/>
    <property type="evidence" value="ECO:0007669"/>
    <property type="project" value="InterPro"/>
</dbReference>
<evidence type="ECO:0000256" key="1">
    <source>
        <dbReference type="SAM" id="Coils"/>
    </source>
</evidence>
<feature type="region of interest" description="Disordered" evidence="2">
    <location>
        <begin position="1"/>
        <end position="38"/>
    </location>
</feature>
<feature type="compositionally biased region" description="Polar residues" evidence="2">
    <location>
        <begin position="1"/>
        <end position="18"/>
    </location>
</feature>
<evidence type="ECO:0000313" key="4">
    <source>
        <dbReference type="EMBL" id="CAE6450501.1"/>
    </source>
</evidence>
<evidence type="ECO:0000256" key="2">
    <source>
        <dbReference type="SAM" id="MobiDB-lite"/>
    </source>
</evidence>
<feature type="compositionally biased region" description="Polar residues" evidence="2">
    <location>
        <begin position="233"/>
        <end position="246"/>
    </location>
</feature>
<feature type="region of interest" description="Disordered" evidence="2">
    <location>
        <begin position="83"/>
        <end position="114"/>
    </location>
</feature>
<dbReference type="Proteomes" id="UP000663853">
    <property type="component" value="Unassembled WGS sequence"/>
</dbReference>
<evidence type="ECO:0000313" key="5">
    <source>
        <dbReference type="Proteomes" id="UP000663853"/>
    </source>
</evidence>
<comment type="caution">
    <text evidence="4">The sequence shown here is derived from an EMBL/GenBank/DDBJ whole genome shotgun (WGS) entry which is preliminary data.</text>
</comment>
<dbReference type="EMBL" id="CAJMXA010001074">
    <property type="protein sequence ID" value="CAE6450501.1"/>
    <property type="molecule type" value="Genomic_DNA"/>
</dbReference>
<sequence length="599" mass="64457">MSTLGKRSPQNIRMASQSHDSDEELGVTSGSAKETRLLSRNAQAQARLRARRKVYVESLEANVKRLQTIVDAIALNPNRAQATANAGASSPHLPPFSGSPETPSLDPAVPSQQPPEALVHQLRVDNARLRRERDALQAQIDALIGYISRGYALPSDSTSGDIRPAGPSVDHGLSPNPGSDAEIDSRAPIGGSPLIESSAYNQDELNQLLSFNSSNLAYMGYLNLHAAGSSGLQIPHPSNSGESSPGTFEPLSASGAQAEPTVNFIQGMHADTGGSACRRLPLDVLAGAPGSKKESLRKLAFADLGIPPEREYTEVLFGHETKTQFNFNYFCAEGWNAVFEPATELQCNPSSVDLIDKSSNAPGTVTINVQSGTTTSTTLTDTNSFATAAGVSMTMSGSIPLVGKVSTTVSFTETYTKTFGKSQTFQTNTLTSISRAINIGPGNSNCTAKMTTTTCQHEAKGKYPIVALGWVGWRLKDELTFNGEKARRWYVFIENFPRKEREGWGTLNAGIASQTYSTILSQCETSNSTSTRRHARLARSERLLRDWRASNRAEIPDNADELQSTEQKLSRAKAAVPDHLKDKIMSVGNTLILPVGDDD</sequence>
<dbReference type="SUPFAM" id="SSF56973">
    <property type="entry name" value="Aerolisin/ETX pore-forming domain"/>
    <property type="match status" value="1"/>
</dbReference>
<feature type="region of interest" description="Disordered" evidence="2">
    <location>
        <begin position="233"/>
        <end position="255"/>
    </location>
</feature>
<name>A0A8H3B876_9AGAM</name>